<proteinExistence type="inferred from homology"/>
<feature type="region of interest" description="Disordered" evidence="7">
    <location>
        <begin position="1337"/>
        <end position="1371"/>
    </location>
</feature>
<dbReference type="InterPro" id="IPR002048">
    <property type="entry name" value="EF_hand_dom"/>
</dbReference>
<dbReference type="Proteomes" id="UP001165160">
    <property type="component" value="Unassembled WGS sequence"/>
</dbReference>
<evidence type="ECO:0000256" key="3">
    <source>
        <dbReference type="ARBA" id="ARBA00022723"/>
    </source>
</evidence>
<protein>
    <recommendedName>
        <fullName evidence="8">EF-hand domain-containing protein</fullName>
    </recommendedName>
</protein>
<evidence type="ECO:0000313" key="10">
    <source>
        <dbReference type="Proteomes" id="UP001165160"/>
    </source>
</evidence>
<dbReference type="Pfam" id="PF13833">
    <property type="entry name" value="EF-hand_8"/>
    <property type="match status" value="1"/>
</dbReference>
<sequence>MLRFKEDERVFLENGVSPEELAEETVKGACGGRRGLDYEEFCEWFTGGERKEGGRIESGMGFEEAVERCYFGRFGCRDIGRMFEQASRGGVLGYGDYLVCCRGIAEAVGGEFGEEGCGVIWRMFERGGRVEVRELNAGLGMVCGGDEEEKVRTAFELYDKGGDGYITLEEFTEYLGSVFKVIYSLKKGLQEEVGATAEELAAATARSAFEEADINDDGVLSYPEFKRWYEASAVGNPEYMEAPSNTRRDDPETSLGQFRKMSKLASCDIRDVAEVYSSAGKGGWISYRGYVQGTARLWQYLGERGGERVRDSIWEGLRRYPITKLPGSYVRAVAASIGHRDKDNLNPYLIHEGEVAALSSLIAAMTVVCGGQRSAKVEEAFSMFDADGDGYISLHEMTEYLTTIVSIFAKSGVDVGDVASVAANMARQAFSKADSRNDGRISLAEFKEWYTSTSAEEIKGYANSEVVTLEMLKRTALSKVSVKTLFETFASVANPSSGIISKRNFHSCFEMMLGDRGPQVHRLVDDLYRIFERPDGGDGVSFDEVVVGLSVLVGGDQDTKIRSAFEIFDLNGDGYISFDEMKTYLTSVFKVLFEVNPEKRREHAIEGVSAETLGQVTAEQVFEEADLNSDGRLSYEEFHIWRSKQEAGEGDQDASNSSPDDKREHSGSFSDNSYDPLAYDVDSGGMHPITMEEVQKITGLEDLHVEDVFELFAGLANEEGYLTKEAFFRCFAQLIRARIHLLGEQERSRILFVVESLFQALDFNGDELIDFAELASGISVLCGGERDDKVMAAFSLFDLNGDGFISLDEMITYLTSMFCMLYQINPDIISQVNCGPEELAQQTAMQAFADADLNHDGRLSFKEFTTWYMQDGLGNAYGDKAGDDDDDDDDDDEEDYEDYDEYEDEEEEDDDDDDGEEEEEEEMYTPPQHRSVPKTLKEIRQLTTFKAHSPEVVFDVFAQYTDMRGMLSRQGFLQGLSKFIVTAEPPLATYLESFTSYLGNELFSAFLSNEFPSEELIDFSEICSGVSVLCGGTRDEKAKAAFSLFDVNGTSSISQFDLSVYLSSVFKLLFWMNPEIGPTNGGVTPDLLGSKTAEEAFLELKISENHELTFDQFKDWYEDPGASGEAEGEGASPSTSTPTTTTTTTTTIKTMTWNDIRDLTALKHYGISEVMEVFMGDVYPTGVVDVAAMYRFFVKLNRSAGGFNDGSGDASMHQKLKDFSFGFMDMFETQGMDGGRKVVNFNDVATVLTMLCTAKKEDKMRTAFTLYDEDDDGHLSRSQIESLMMSIFSVQKFMDPNKVINSVTEIAAISAKEAFDEARLNANGHISLEEFTKWYTTDSGGSGGSGESGGGVKRKAEDDGDERGEGEDQEKRYNLSVKDKLEATKILLGLGSVTVDDLLEILSESAPDGNLGKEAFLKCLQNIGALGGSPCYGSNFAMAMQVGARIFNSFDSASTGKVDFAELTSGLSVLCNSTAKEKIITTFTIHDSDGDGHLSLDETTHFVTSVMKVLYEAADLEASFGISPYELAVITTQQCFNEAELMNGLISIGELLNYFQPMFAGDV</sequence>
<dbReference type="Pfam" id="PF13499">
    <property type="entry name" value="EF-hand_7"/>
    <property type="match status" value="5"/>
</dbReference>
<keyword evidence="6" id="KW-0449">Lipoprotein</keyword>
<comment type="similarity">
    <text evidence="1">Belongs to the recoverin family.</text>
</comment>
<dbReference type="InterPro" id="IPR011992">
    <property type="entry name" value="EF-hand-dom_pair"/>
</dbReference>
<keyword evidence="3" id="KW-0479">Metal-binding</keyword>
<evidence type="ECO:0000256" key="7">
    <source>
        <dbReference type="SAM" id="MobiDB-lite"/>
    </source>
</evidence>
<dbReference type="InterPro" id="IPR028846">
    <property type="entry name" value="Recoverin"/>
</dbReference>
<comment type="caution">
    <text evidence="9">The sequence shown here is derived from an EMBL/GenBank/DDBJ whole genome shotgun (WGS) entry which is preliminary data.</text>
</comment>
<dbReference type="PRINTS" id="PR00450">
    <property type="entry name" value="RECOVERIN"/>
</dbReference>
<feature type="domain" description="EF-hand" evidence="8">
    <location>
        <begin position="372"/>
        <end position="407"/>
    </location>
</feature>
<dbReference type="SUPFAM" id="SSF47473">
    <property type="entry name" value="EF-hand"/>
    <property type="match status" value="6"/>
</dbReference>
<feature type="compositionally biased region" description="Gly residues" evidence="7">
    <location>
        <begin position="1340"/>
        <end position="1351"/>
    </location>
</feature>
<evidence type="ECO:0000256" key="1">
    <source>
        <dbReference type="ARBA" id="ARBA00006049"/>
    </source>
</evidence>
<evidence type="ECO:0000313" key="9">
    <source>
        <dbReference type="EMBL" id="GMH88191.1"/>
    </source>
</evidence>
<reference evidence="10" key="1">
    <citation type="journal article" date="2023" name="Commun. Biol.">
        <title>Genome analysis of Parmales, the sister group of diatoms, reveals the evolutionary specialization of diatoms from phago-mixotrophs to photoautotrophs.</title>
        <authorList>
            <person name="Ban H."/>
            <person name="Sato S."/>
            <person name="Yoshikawa S."/>
            <person name="Yamada K."/>
            <person name="Nakamura Y."/>
            <person name="Ichinomiya M."/>
            <person name="Sato N."/>
            <person name="Blanc-Mathieu R."/>
            <person name="Endo H."/>
            <person name="Kuwata A."/>
            <person name="Ogata H."/>
        </authorList>
    </citation>
    <scope>NUCLEOTIDE SEQUENCE [LARGE SCALE GENOMIC DNA]</scope>
    <source>
        <strain evidence="10">NIES 3699</strain>
    </source>
</reference>
<organism evidence="9 10">
    <name type="scientific">Triparma verrucosa</name>
    <dbReference type="NCBI Taxonomy" id="1606542"/>
    <lineage>
        <taxon>Eukaryota</taxon>
        <taxon>Sar</taxon>
        <taxon>Stramenopiles</taxon>
        <taxon>Ochrophyta</taxon>
        <taxon>Bolidophyceae</taxon>
        <taxon>Parmales</taxon>
        <taxon>Triparmaceae</taxon>
        <taxon>Triparma</taxon>
    </lineage>
</organism>
<feature type="domain" description="EF-hand" evidence="8">
    <location>
        <begin position="785"/>
        <end position="820"/>
    </location>
</feature>
<feature type="domain" description="EF-hand" evidence="8">
    <location>
        <begin position="200"/>
        <end position="235"/>
    </location>
</feature>
<feature type="region of interest" description="Disordered" evidence="7">
    <location>
        <begin position="875"/>
        <end position="933"/>
    </location>
</feature>
<dbReference type="PROSITE" id="PS00018">
    <property type="entry name" value="EF_HAND_1"/>
    <property type="match status" value="6"/>
</dbReference>
<feature type="domain" description="EF-hand" evidence="8">
    <location>
        <begin position="1438"/>
        <end position="1473"/>
    </location>
</feature>
<dbReference type="PANTHER" id="PTHR23055:SF178">
    <property type="entry name" value="NEUROCALCIN HOMOLOG"/>
    <property type="match status" value="1"/>
</dbReference>
<dbReference type="PANTHER" id="PTHR23055">
    <property type="entry name" value="CALCIUM BINDING PROTEINS"/>
    <property type="match status" value="1"/>
</dbReference>
<dbReference type="CDD" id="cd00051">
    <property type="entry name" value="EFh"/>
    <property type="match status" value="3"/>
</dbReference>
<evidence type="ECO:0000256" key="4">
    <source>
        <dbReference type="ARBA" id="ARBA00022737"/>
    </source>
</evidence>
<feature type="domain" description="EF-hand" evidence="8">
    <location>
        <begin position="749"/>
        <end position="784"/>
    </location>
</feature>
<feature type="compositionally biased region" description="Acidic residues" evidence="7">
    <location>
        <begin position="882"/>
        <end position="923"/>
    </location>
</feature>
<feature type="domain" description="EF-hand" evidence="8">
    <location>
        <begin position="421"/>
        <end position="456"/>
    </location>
</feature>
<evidence type="ECO:0000256" key="5">
    <source>
        <dbReference type="ARBA" id="ARBA00022837"/>
    </source>
</evidence>
<evidence type="ECO:0000256" key="6">
    <source>
        <dbReference type="ARBA" id="ARBA00023288"/>
    </source>
</evidence>
<dbReference type="EMBL" id="BRXX01000079">
    <property type="protein sequence ID" value="GMH88191.1"/>
    <property type="molecule type" value="Genomic_DNA"/>
</dbReference>
<feature type="domain" description="EF-hand" evidence="8">
    <location>
        <begin position="1474"/>
        <end position="1509"/>
    </location>
</feature>
<keyword evidence="4" id="KW-0677">Repeat</keyword>
<dbReference type="Gene3D" id="1.10.238.10">
    <property type="entry name" value="EF-hand"/>
    <property type="match status" value="7"/>
</dbReference>
<feature type="domain" description="EF-hand" evidence="8">
    <location>
        <begin position="1033"/>
        <end position="1068"/>
    </location>
</feature>
<feature type="domain" description="EF-hand" evidence="8">
    <location>
        <begin position="1255"/>
        <end position="1290"/>
    </location>
</feature>
<feature type="region of interest" description="Disordered" evidence="7">
    <location>
        <begin position="1121"/>
        <end position="1144"/>
    </location>
</feature>
<feature type="domain" description="EF-hand" evidence="8">
    <location>
        <begin position="613"/>
        <end position="648"/>
    </location>
</feature>
<feature type="region of interest" description="Disordered" evidence="7">
    <location>
        <begin position="646"/>
        <end position="675"/>
    </location>
</feature>
<feature type="domain" description="EF-hand" evidence="8">
    <location>
        <begin position="556"/>
        <end position="591"/>
    </location>
</feature>
<evidence type="ECO:0000256" key="2">
    <source>
        <dbReference type="ARBA" id="ARBA00022707"/>
    </source>
</evidence>
<keyword evidence="10" id="KW-1185">Reference proteome</keyword>
<dbReference type="PROSITE" id="PS50222">
    <property type="entry name" value="EF_HAND_2"/>
    <property type="match status" value="13"/>
</dbReference>
<feature type="domain" description="EF-hand" evidence="8">
    <location>
        <begin position="146"/>
        <end position="181"/>
    </location>
</feature>
<evidence type="ECO:0000259" key="8">
    <source>
        <dbReference type="PROSITE" id="PS50222"/>
    </source>
</evidence>
<dbReference type="InterPro" id="IPR018247">
    <property type="entry name" value="EF_Hand_1_Ca_BS"/>
</dbReference>
<dbReference type="SMART" id="SM00054">
    <property type="entry name" value="EFh"/>
    <property type="match status" value="14"/>
</dbReference>
<name>A0A9W7BCQ7_9STRA</name>
<accession>A0A9W7BCQ7</accession>
<keyword evidence="2" id="KW-0519">Myristate</keyword>
<feature type="domain" description="EF-hand" evidence="8">
    <location>
        <begin position="839"/>
        <end position="874"/>
    </location>
</feature>
<keyword evidence="5" id="KW-0106">Calcium</keyword>
<dbReference type="GO" id="GO:0005509">
    <property type="term" value="F:calcium ion binding"/>
    <property type="evidence" value="ECO:0007669"/>
    <property type="project" value="InterPro"/>
</dbReference>
<feature type="compositionally biased region" description="Acidic residues" evidence="7">
    <location>
        <begin position="1358"/>
        <end position="1368"/>
    </location>
</feature>
<gene>
    <name evidence="9" type="ORF">TrVE_jg13265</name>
</gene>